<organism evidence="3 4">
    <name type="scientific">Puccinia striiformis</name>
    <dbReference type="NCBI Taxonomy" id="27350"/>
    <lineage>
        <taxon>Eukaryota</taxon>
        <taxon>Fungi</taxon>
        <taxon>Dikarya</taxon>
        <taxon>Basidiomycota</taxon>
        <taxon>Pucciniomycotina</taxon>
        <taxon>Pucciniomycetes</taxon>
        <taxon>Pucciniales</taxon>
        <taxon>Pucciniaceae</taxon>
        <taxon>Puccinia</taxon>
    </lineage>
</organism>
<reference evidence="3" key="1">
    <citation type="submission" date="2017-12" db="EMBL/GenBank/DDBJ databases">
        <title>Gene loss provides genomic basis for host adaptation in cereal stripe rust fungi.</title>
        <authorList>
            <person name="Xia C."/>
        </authorList>
    </citation>
    <scope>NUCLEOTIDE SEQUENCE [LARGE SCALE GENOMIC DNA]</scope>
    <source>
        <strain evidence="3">93-210</strain>
    </source>
</reference>
<dbReference type="Proteomes" id="UP000239156">
    <property type="component" value="Unassembled WGS sequence"/>
</dbReference>
<dbReference type="VEuPathDB" id="FungiDB:PSTT_13667"/>
<protein>
    <recommendedName>
        <fullName evidence="2">BZIP domain-containing protein</fullName>
    </recommendedName>
</protein>
<evidence type="ECO:0000313" key="4">
    <source>
        <dbReference type="Proteomes" id="UP000239156"/>
    </source>
</evidence>
<dbReference type="EMBL" id="PKSL01000196">
    <property type="protein sequence ID" value="POV99654.1"/>
    <property type="molecule type" value="Genomic_DNA"/>
</dbReference>
<evidence type="ECO:0000256" key="1">
    <source>
        <dbReference type="SAM" id="MobiDB-lite"/>
    </source>
</evidence>
<feature type="region of interest" description="Disordered" evidence="1">
    <location>
        <begin position="313"/>
        <end position="345"/>
    </location>
</feature>
<feature type="compositionally biased region" description="Low complexity" evidence="1">
    <location>
        <begin position="213"/>
        <end position="223"/>
    </location>
</feature>
<keyword evidence="4" id="KW-1185">Reference proteome</keyword>
<feature type="region of interest" description="Disordered" evidence="1">
    <location>
        <begin position="559"/>
        <end position="642"/>
    </location>
</feature>
<feature type="compositionally biased region" description="Polar residues" evidence="1">
    <location>
        <begin position="571"/>
        <end position="595"/>
    </location>
</feature>
<comment type="caution">
    <text evidence="3">The sequence shown here is derived from an EMBL/GenBank/DDBJ whole genome shotgun (WGS) entry which is preliminary data.</text>
</comment>
<evidence type="ECO:0000259" key="2">
    <source>
        <dbReference type="PROSITE" id="PS00036"/>
    </source>
</evidence>
<feature type="compositionally biased region" description="Polar residues" evidence="1">
    <location>
        <begin position="313"/>
        <end position="333"/>
    </location>
</feature>
<feature type="non-terminal residue" evidence="3">
    <location>
        <position position="1"/>
    </location>
</feature>
<dbReference type="PROSITE" id="PS00036">
    <property type="entry name" value="BZIP_BASIC"/>
    <property type="match status" value="1"/>
</dbReference>
<feature type="region of interest" description="Disordered" evidence="1">
    <location>
        <begin position="198"/>
        <end position="272"/>
    </location>
</feature>
<dbReference type="SUPFAM" id="SSF57959">
    <property type="entry name" value="Leucine zipper domain"/>
    <property type="match status" value="1"/>
</dbReference>
<sequence length="642" mass="70246">FDSHPPFIHTLVYPMAESIGSQSTNHHGIPHSHNNSPTLHQAVIHHHPMHHSNSLHTNLTHNNTSHPSANNHHRKTSHDNDEETIARKKKNADAQAAFRHRRQTYIKSLEVTVTELKSAVTEMEMIVKTTSQQLKIQNQQVDYLQSKLTGYETGELKPGAFEHHQHCKCCKFAPPDSNPRLPTSSNVALKPLSIPTGSALAINPASDPPTPAGPSTTTPTVTGHENMAREWLPRQAVPSMFQTDPSPRSGSHHHSAQDSTNDPPHSTTSLDYPRNILHHQHHSNSSMHNSPYPRSSCDLALFTSFGATDSPPMSNFYSSTDRNHGSSTQSAGHDSSAGGVEMGSHHNQLQPIVGHLYDRSPPLRQPNSLGTAYSPMGHPHSFDAHHSGTMSSPRMWTNNHQTNQHPYAETGSNLDGSPKPALYSTDSSVADVDSSGYRFHRAIGERSTMRPAEYPPSLELRPLPQGYPMITTLTSPRADSSPFGVVGPKNRPLNQAKRRCYDDKFGPNSDSQDFDEPSSSGKSAVKLNGLPAKVAHCEALCTEVNKVVSQVKEDVKAITAPKSSTAPSSAHQSVSPNATSSSFPSPQNAPYNNLKPQRARFHLLSSQLSPSTTALAASHPQTHDEQQQPEQDDRRYQSMMGS</sequence>
<proteinExistence type="predicted"/>
<dbReference type="GO" id="GO:0003700">
    <property type="term" value="F:DNA-binding transcription factor activity"/>
    <property type="evidence" value="ECO:0007669"/>
    <property type="project" value="InterPro"/>
</dbReference>
<dbReference type="InterPro" id="IPR046347">
    <property type="entry name" value="bZIP_sf"/>
</dbReference>
<feature type="region of interest" description="Disordered" evidence="1">
    <location>
        <begin position="359"/>
        <end position="387"/>
    </location>
</feature>
<dbReference type="AlphaFoldDB" id="A0A2S4URB4"/>
<dbReference type="Gene3D" id="1.20.5.170">
    <property type="match status" value="1"/>
</dbReference>
<feature type="compositionally biased region" description="Low complexity" evidence="1">
    <location>
        <begin position="559"/>
        <end position="570"/>
    </location>
</feature>
<feature type="compositionally biased region" description="Low complexity" evidence="1">
    <location>
        <begin position="51"/>
        <end position="66"/>
    </location>
</feature>
<dbReference type="CDD" id="cd14688">
    <property type="entry name" value="bZIP_YAP"/>
    <property type="match status" value="1"/>
</dbReference>
<gene>
    <name evidence="3" type="ORF">PSTT_13667</name>
</gene>
<feature type="compositionally biased region" description="Basic and acidic residues" evidence="1">
    <location>
        <begin position="621"/>
        <end position="636"/>
    </location>
</feature>
<feature type="compositionally biased region" description="Polar residues" evidence="1">
    <location>
        <begin position="240"/>
        <end position="249"/>
    </location>
</feature>
<dbReference type="InterPro" id="IPR004827">
    <property type="entry name" value="bZIP"/>
</dbReference>
<accession>A0A2S4URB4</accession>
<feature type="domain" description="BZIP" evidence="2">
    <location>
        <begin position="87"/>
        <end position="101"/>
    </location>
</feature>
<feature type="region of interest" description="Disordered" evidence="1">
    <location>
        <begin position="48"/>
        <end position="96"/>
    </location>
</feature>
<feature type="compositionally biased region" description="Polar residues" evidence="1">
    <location>
        <begin position="604"/>
        <end position="615"/>
    </location>
</feature>
<feature type="region of interest" description="Disordered" evidence="1">
    <location>
        <begin position="472"/>
        <end position="523"/>
    </location>
</feature>
<evidence type="ECO:0000313" key="3">
    <source>
        <dbReference type="EMBL" id="POV99654.1"/>
    </source>
</evidence>
<name>A0A2S4URB4_9BASI</name>
<dbReference type="VEuPathDB" id="FungiDB:PSHT_15902"/>
<feature type="compositionally biased region" description="Polar residues" evidence="1">
    <location>
        <begin position="257"/>
        <end position="270"/>
    </location>
</feature>